<sequence>MKAFSIQQPWGSLICAGIKDVENRKWALKATPLTVLIHVGAKRHKIDEDTMPLIWANPIEDAQTMGIIGKINDMPTSAIIGVATIDRCEEENFSIWAQDGPGAEYKWVMRDVKLFKEPILNVKGKLGIFEIPEITPDNLPECVNVQPIQRDGKHLTIPVARELFNLIQDGESDTLNFNLSDLNQPLFATKTLNPKPTESVTLVCGDESIDANVTHYAIEPVLDKKGEVITYTDAFDRDYKWYRVVIRIE</sequence>
<organism evidence="1 2">
    <name type="scientific">Lepagella muris</name>
    <dbReference type="NCBI Taxonomy" id="3032870"/>
    <lineage>
        <taxon>Bacteria</taxon>
        <taxon>Pseudomonadati</taxon>
        <taxon>Bacteroidota</taxon>
        <taxon>Bacteroidia</taxon>
        <taxon>Bacteroidales</taxon>
        <taxon>Muribaculaceae</taxon>
        <taxon>Lepagella</taxon>
    </lineage>
</organism>
<comment type="caution">
    <text evidence="1">The sequence shown here is derived from an EMBL/GenBank/DDBJ whole genome shotgun (WGS) entry which is preliminary data.</text>
</comment>
<gene>
    <name evidence="1" type="ORF">E5331_00475</name>
</gene>
<evidence type="ECO:0000313" key="1">
    <source>
        <dbReference type="EMBL" id="TGY80887.1"/>
    </source>
</evidence>
<keyword evidence="2" id="KW-1185">Reference proteome</keyword>
<name>A0AC61RID5_9BACT</name>
<dbReference type="EMBL" id="SRYB01000001">
    <property type="protein sequence ID" value="TGY80887.1"/>
    <property type="molecule type" value="Genomic_DNA"/>
</dbReference>
<dbReference type="Proteomes" id="UP000306319">
    <property type="component" value="Unassembled WGS sequence"/>
</dbReference>
<reference evidence="1" key="1">
    <citation type="submission" date="2019-04" db="EMBL/GenBank/DDBJ databases">
        <title>Microbes associate with the intestines of laboratory mice.</title>
        <authorList>
            <person name="Navarre W."/>
            <person name="Wong E."/>
            <person name="Huang K."/>
            <person name="Tropini C."/>
            <person name="Ng K."/>
            <person name="Yu B."/>
        </authorList>
    </citation>
    <scope>NUCLEOTIDE SEQUENCE</scope>
    <source>
        <strain evidence="1">NM04_E33</strain>
    </source>
</reference>
<accession>A0AC61RID5</accession>
<proteinExistence type="predicted"/>
<protein>
    <submittedName>
        <fullName evidence="1">ASCH domain-containing protein</fullName>
    </submittedName>
</protein>
<evidence type="ECO:0000313" key="2">
    <source>
        <dbReference type="Proteomes" id="UP000306319"/>
    </source>
</evidence>